<dbReference type="AlphaFoldDB" id="A0A4R3JC13"/>
<dbReference type="InterPro" id="IPR018707">
    <property type="entry name" value="LpxR"/>
</dbReference>
<evidence type="ECO:0000313" key="1">
    <source>
        <dbReference type="EMBL" id="TCS63498.1"/>
    </source>
</evidence>
<name>A0A4R3JC13_9PROT</name>
<dbReference type="Pfam" id="PF09982">
    <property type="entry name" value="LpxR"/>
    <property type="match status" value="1"/>
</dbReference>
<evidence type="ECO:0000313" key="2">
    <source>
        <dbReference type="Proteomes" id="UP000295304"/>
    </source>
</evidence>
<reference evidence="1 2" key="1">
    <citation type="submission" date="2019-03" db="EMBL/GenBank/DDBJ databases">
        <title>Genomic Encyclopedia of Type Strains, Phase IV (KMG-IV): sequencing the most valuable type-strain genomes for metagenomic binning, comparative biology and taxonomic classification.</title>
        <authorList>
            <person name="Goeker M."/>
        </authorList>
    </citation>
    <scope>NUCLEOTIDE SEQUENCE [LARGE SCALE GENOMIC DNA]</scope>
    <source>
        <strain evidence="1 2">DSM 101688</strain>
    </source>
</reference>
<sequence>MFATRARASFAFPVFFPVVFRGSRPARPLDKAQRDAQNKAQTGTLGAICIASSFFLALLAPPANARADTFPSTIVPFTPFSGSLTVEIENDKAAGTDRHYTHGTRISWVSDDQKGIPQSVRDLIDRLYPLHARKRQQIGFAIGQNIYTPENIASTQLQTKDRPYAGWLYGGISLHGEGVGALAGMSYNVLDTMEIDLGVVGPLSLAKQTQTQVHKFLHVTRPRGWGNQLSNEPALDIILQRKWRPHTPFRTRPLGIPLQADFIPHMGGSLGNVLTHLSAGGTFRLGQNINFDFGPAHIQPALPGRESFREEGGLGWYLFAGGESRLVGRNIFLDGNTFAASHHVDKNAVVWDFQLGMAATLGRYRLTYTQIFRSREFRGQRQPDRYGALSLTAKF</sequence>
<dbReference type="EMBL" id="SLZW01000003">
    <property type="protein sequence ID" value="TCS63498.1"/>
    <property type="molecule type" value="Genomic_DNA"/>
</dbReference>
<protein>
    <recommendedName>
        <fullName evidence="3">Lipid A deacylase LpxR family protein</fullName>
    </recommendedName>
</protein>
<organism evidence="1 2">
    <name type="scientific">Varunaivibrio sulfuroxidans</name>
    <dbReference type="NCBI Taxonomy" id="1773489"/>
    <lineage>
        <taxon>Bacteria</taxon>
        <taxon>Pseudomonadati</taxon>
        <taxon>Pseudomonadota</taxon>
        <taxon>Alphaproteobacteria</taxon>
        <taxon>Rhodospirillales</taxon>
        <taxon>Magnetovibrionaceae</taxon>
        <taxon>Varunaivibrio</taxon>
    </lineage>
</organism>
<gene>
    <name evidence="1" type="ORF">EDD55_103120</name>
</gene>
<proteinExistence type="predicted"/>
<keyword evidence="2" id="KW-1185">Reference proteome</keyword>
<comment type="caution">
    <text evidence="1">The sequence shown here is derived from an EMBL/GenBank/DDBJ whole genome shotgun (WGS) entry which is preliminary data.</text>
</comment>
<accession>A0A4R3JC13</accession>
<dbReference type="Proteomes" id="UP000295304">
    <property type="component" value="Unassembled WGS sequence"/>
</dbReference>
<dbReference type="InterPro" id="IPR037107">
    <property type="entry name" value="Put_OMP_sf"/>
</dbReference>
<evidence type="ECO:0008006" key="3">
    <source>
        <dbReference type="Google" id="ProtNLM"/>
    </source>
</evidence>
<dbReference type="Gene3D" id="2.40.128.140">
    <property type="entry name" value="Outer membrane protein"/>
    <property type="match status" value="1"/>
</dbReference>